<dbReference type="EMBL" id="CABP01000190">
    <property type="protein sequence ID" value="CBI06582.1"/>
    <property type="molecule type" value="Genomic_DNA"/>
</dbReference>
<dbReference type="AlphaFoldDB" id="E6QH68"/>
<feature type="region of interest" description="Disordered" evidence="1">
    <location>
        <begin position="1"/>
        <end position="23"/>
    </location>
</feature>
<evidence type="ECO:0000313" key="2">
    <source>
        <dbReference type="EMBL" id="CBI06582.1"/>
    </source>
</evidence>
<comment type="caution">
    <text evidence="2">The sequence shown here is derived from an EMBL/GenBank/DDBJ whole genome shotgun (WGS) entry which is preliminary data.</text>
</comment>
<evidence type="ECO:0000256" key="1">
    <source>
        <dbReference type="SAM" id="MobiDB-lite"/>
    </source>
</evidence>
<protein>
    <submittedName>
        <fullName evidence="2">Uncharacterized protein</fullName>
    </submittedName>
</protein>
<organism evidence="2">
    <name type="scientific">mine drainage metagenome</name>
    <dbReference type="NCBI Taxonomy" id="410659"/>
    <lineage>
        <taxon>unclassified sequences</taxon>
        <taxon>metagenomes</taxon>
        <taxon>ecological metagenomes</taxon>
    </lineage>
</organism>
<reference evidence="2" key="1">
    <citation type="submission" date="2009-10" db="EMBL/GenBank/DDBJ databases">
        <title>Diversity of trophic interactions inside an arsenic-rich microbial ecosystem.</title>
        <authorList>
            <person name="Bertin P.N."/>
            <person name="Heinrich-Salmeron A."/>
            <person name="Pelletier E."/>
            <person name="Goulhen-Chollet F."/>
            <person name="Arsene-Ploetze F."/>
            <person name="Gallien S."/>
            <person name="Calteau A."/>
            <person name="Vallenet D."/>
            <person name="Casiot C."/>
            <person name="Chane-Woon-Ming B."/>
            <person name="Giloteaux L."/>
            <person name="Barakat M."/>
            <person name="Bonnefoy V."/>
            <person name="Bruneel O."/>
            <person name="Chandler M."/>
            <person name="Cleiss J."/>
            <person name="Duran R."/>
            <person name="Elbaz-Poulichet F."/>
            <person name="Fonknechten N."/>
            <person name="Lauga B."/>
            <person name="Mornico D."/>
            <person name="Ortet P."/>
            <person name="Schaeffer C."/>
            <person name="Siguier P."/>
            <person name="Alexander Thil Smith A."/>
            <person name="Van Dorsselaer A."/>
            <person name="Weissenbach J."/>
            <person name="Medigue C."/>
            <person name="Le Paslier D."/>
        </authorList>
    </citation>
    <scope>NUCLEOTIDE SEQUENCE</scope>
</reference>
<accession>E6QH68</accession>
<gene>
    <name evidence="2" type="ORF">CARN5_3182</name>
</gene>
<name>E6QH68_9ZZZZ</name>
<proteinExistence type="predicted"/>
<sequence length="56" mass="6182">MSDNPLNKHVPGHCPVWPTNDRLTESTRTEREVAPGRASSGYRPLQPAIAVGITHY</sequence>